<evidence type="ECO:0000256" key="3">
    <source>
        <dbReference type="ARBA" id="ARBA00023054"/>
    </source>
</evidence>
<keyword evidence="3 4" id="KW-0175">Coiled coil</keyword>
<dbReference type="Gene3D" id="1.20.5.400">
    <property type="match status" value="1"/>
</dbReference>
<evidence type="ECO:0000313" key="5">
    <source>
        <dbReference type="EMBL" id="CAG8836297.1"/>
    </source>
</evidence>
<evidence type="ECO:0000256" key="4">
    <source>
        <dbReference type="SAM" id="Coils"/>
    </source>
</evidence>
<keyword evidence="6" id="KW-1185">Reference proteome</keyword>
<accession>A0ABN7WNH9</accession>
<dbReference type="InterPro" id="IPR040353">
    <property type="entry name" value="FLX/FLX-like"/>
</dbReference>
<name>A0ABN7WNH9_GIGMA</name>
<evidence type="ECO:0000256" key="2">
    <source>
        <dbReference type="ARBA" id="ARBA00022473"/>
    </source>
</evidence>
<dbReference type="Gene3D" id="1.20.5.190">
    <property type="match status" value="1"/>
</dbReference>
<proteinExistence type="inferred from homology"/>
<comment type="similarity">
    <text evidence="1">Belongs to the FLX family.</text>
</comment>
<sequence length="193" mass="22948">IEKKSEEIENLHIMINTQSEVIGKKENEIMILEEKMSSLQVQYDEHVDSNISLSYKLEIERTEVDNLRTEVDNLRTEVDNLCTEVDNLRTEVDNLHTEVDNLRTEVDNLRTEVDNLHTEVDNLRTEVDNLRTEVDNLQNANNKQMTYIQTKDRNLRKLVDENLKLESDNFNLKKKNRMLELLIEKRKYDRDET</sequence>
<feature type="non-terminal residue" evidence="5">
    <location>
        <position position="1"/>
    </location>
</feature>
<dbReference type="SUPFAM" id="SSF57997">
    <property type="entry name" value="Tropomyosin"/>
    <property type="match status" value="1"/>
</dbReference>
<comment type="caution">
    <text evidence="5">The sequence shown here is derived from an EMBL/GenBank/DDBJ whole genome shotgun (WGS) entry which is preliminary data.</text>
</comment>
<keyword evidence="2" id="KW-0217">Developmental protein</keyword>
<dbReference type="Proteomes" id="UP000789901">
    <property type="component" value="Unassembled WGS sequence"/>
</dbReference>
<protein>
    <submittedName>
        <fullName evidence="5">6696_t:CDS:1</fullName>
    </submittedName>
</protein>
<evidence type="ECO:0000313" key="6">
    <source>
        <dbReference type="Proteomes" id="UP000789901"/>
    </source>
</evidence>
<feature type="coiled-coil region" evidence="4">
    <location>
        <begin position="22"/>
        <end position="175"/>
    </location>
</feature>
<dbReference type="PANTHER" id="PTHR33405">
    <property type="entry name" value="PROTEIN FLX-LIKE 2"/>
    <property type="match status" value="1"/>
</dbReference>
<organism evidence="5 6">
    <name type="scientific">Gigaspora margarita</name>
    <dbReference type="NCBI Taxonomy" id="4874"/>
    <lineage>
        <taxon>Eukaryota</taxon>
        <taxon>Fungi</taxon>
        <taxon>Fungi incertae sedis</taxon>
        <taxon>Mucoromycota</taxon>
        <taxon>Glomeromycotina</taxon>
        <taxon>Glomeromycetes</taxon>
        <taxon>Diversisporales</taxon>
        <taxon>Gigasporaceae</taxon>
        <taxon>Gigaspora</taxon>
    </lineage>
</organism>
<evidence type="ECO:0000256" key="1">
    <source>
        <dbReference type="ARBA" id="ARBA00005405"/>
    </source>
</evidence>
<feature type="non-terminal residue" evidence="5">
    <location>
        <position position="193"/>
    </location>
</feature>
<reference evidence="5 6" key="1">
    <citation type="submission" date="2021-06" db="EMBL/GenBank/DDBJ databases">
        <authorList>
            <person name="Kallberg Y."/>
            <person name="Tangrot J."/>
            <person name="Rosling A."/>
        </authorList>
    </citation>
    <scope>NUCLEOTIDE SEQUENCE [LARGE SCALE GENOMIC DNA]</scope>
    <source>
        <strain evidence="5 6">120-4 pot B 10/14</strain>
    </source>
</reference>
<gene>
    <name evidence="5" type="ORF">GMARGA_LOCUS32967</name>
</gene>
<dbReference type="PANTHER" id="PTHR33405:SF20">
    <property type="entry name" value="PROTEIN FLX-LIKE 3"/>
    <property type="match status" value="1"/>
</dbReference>
<dbReference type="EMBL" id="CAJVQB010053259">
    <property type="protein sequence ID" value="CAG8836297.1"/>
    <property type="molecule type" value="Genomic_DNA"/>
</dbReference>